<dbReference type="GO" id="GO:0098552">
    <property type="term" value="C:side of membrane"/>
    <property type="evidence" value="ECO:0007669"/>
    <property type="project" value="UniProtKB-KW"/>
</dbReference>
<dbReference type="FunFam" id="1.10.110.10:FF:000001">
    <property type="entry name" value="Bifunctional inhibitor/lipid-transfer protein/seed storage 2S albumin superfamily protein"/>
    <property type="match status" value="1"/>
</dbReference>
<dbReference type="InterPro" id="IPR016140">
    <property type="entry name" value="Bifunc_inhib/LTP/seed_store"/>
</dbReference>
<dbReference type="PANTHER" id="PTHR33044">
    <property type="entry name" value="BIFUNCTIONAL INHIBITOR/LIPID-TRANSFER PROTEIN/SEED STORAGE 2S ALBUMIN SUPERFAMILY PROTEIN-RELATED"/>
    <property type="match status" value="1"/>
</dbReference>
<evidence type="ECO:0000256" key="3">
    <source>
        <dbReference type="ARBA" id="ARBA00022622"/>
    </source>
</evidence>
<sequence>MASTTTSSSSKTLVLASAVLVVLVSSFPMVALSDLSGDRSECANQLVGLAPCLAYVEGNARSPTPDCCDGLKQVLAKSPKCLCVLVKDRDDPQLGLKLNVSLALSLPAACSAPANISACPKLLNLPPNSTDAAIFKQGGSASTAPPAKGNTLSSSGSAQESSGGSSSFLRGSSWASVVELVVGCTTLLFLVLPFHSFIP</sequence>
<keyword evidence="5" id="KW-1015">Disulfide bond</keyword>
<dbReference type="SMART" id="SM00499">
    <property type="entry name" value="AAI"/>
    <property type="match status" value="1"/>
</dbReference>
<dbReference type="InterPro" id="IPR000528">
    <property type="entry name" value="Plant_nsLTP"/>
</dbReference>
<evidence type="ECO:0000256" key="5">
    <source>
        <dbReference type="ARBA" id="ARBA00023157"/>
    </source>
</evidence>
<keyword evidence="4 10" id="KW-0732">Signal</keyword>
<feature type="signal peptide" evidence="10">
    <location>
        <begin position="1"/>
        <end position="26"/>
    </location>
</feature>
<keyword evidence="9" id="KW-1133">Transmembrane helix</keyword>
<keyword evidence="9" id="KW-0812">Transmembrane</keyword>
<evidence type="ECO:0000256" key="4">
    <source>
        <dbReference type="ARBA" id="ARBA00022729"/>
    </source>
</evidence>
<dbReference type="InterPro" id="IPR043325">
    <property type="entry name" value="LTSS"/>
</dbReference>
<keyword evidence="7" id="KW-0449">Lipoprotein</keyword>
<evidence type="ECO:0000256" key="10">
    <source>
        <dbReference type="SAM" id="SignalP"/>
    </source>
</evidence>
<dbReference type="SUPFAM" id="SSF47699">
    <property type="entry name" value="Bifunctional inhibitor/lipid-transfer protein/seed storage 2S albumin"/>
    <property type="match status" value="1"/>
</dbReference>
<evidence type="ECO:0000256" key="2">
    <source>
        <dbReference type="ARBA" id="ARBA00009748"/>
    </source>
</evidence>
<feature type="region of interest" description="Disordered" evidence="8">
    <location>
        <begin position="136"/>
        <end position="165"/>
    </location>
</feature>
<keyword evidence="6" id="KW-0325">Glycoprotein</keyword>
<organism evidence="12">
    <name type="scientific">Ananas comosus var. bracteatus</name>
    <name type="common">red pineapple</name>
    <dbReference type="NCBI Taxonomy" id="296719"/>
    <lineage>
        <taxon>Eukaryota</taxon>
        <taxon>Viridiplantae</taxon>
        <taxon>Streptophyta</taxon>
        <taxon>Embryophyta</taxon>
        <taxon>Tracheophyta</taxon>
        <taxon>Spermatophyta</taxon>
        <taxon>Magnoliopsida</taxon>
        <taxon>Liliopsida</taxon>
        <taxon>Poales</taxon>
        <taxon>Bromeliaceae</taxon>
        <taxon>Bromelioideae</taxon>
        <taxon>Ananas</taxon>
    </lineage>
</organism>
<reference evidence="12" key="1">
    <citation type="submission" date="2020-07" db="EMBL/GenBank/DDBJ databases">
        <authorList>
            <person name="Lin J."/>
        </authorList>
    </citation>
    <scope>NUCLEOTIDE SEQUENCE</scope>
</reference>
<evidence type="ECO:0000259" key="11">
    <source>
        <dbReference type="SMART" id="SM00499"/>
    </source>
</evidence>
<evidence type="ECO:0000256" key="1">
    <source>
        <dbReference type="ARBA" id="ARBA00004609"/>
    </source>
</evidence>
<evidence type="ECO:0000256" key="7">
    <source>
        <dbReference type="ARBA" id="ARBA00023288"/>
    </source>
</evidence>
<dbReference type="PRINTS" id="PR00382">
    <property type="entry name" value="LIPIDTRNSFER"/>
</dbReference>
<keyword evidence="3" id="KW-0336">GPI-anchor</keyword>
<gene>
    <name evidence="12" type="ORF">CB5_LOCUS29240</name>
</gene>
<dbReference type="GO" id="GO:0005886">
    <property type="term" value="C:plasma membrane"/>
    <property type="evidence" value="ECO:0007669"/>
    <property type="project" value="UniProtKB-SubCell"/>
</dbReference>
<name>A0A6V7QS72_ANACO</name>
<keyword evidence="9" id="KW-0472">Membrane</keyword>
<protein>
    <recommendedName>
        <fullName evidence="11">Bifunctional inhibitor/plant lipid transfer protein/seed storage helical domain-containing protein</fullName>
    </recommendedName>
</protein>
<feature type="compositionally biased region" description="Low complexity" evidence="8">
    <location>
        <begin position="153"/>
        <end position="165"/>
    </location>
</feature>
<dbReference type="CDD" id="cd00010">
    <property type="entry name" value="AAI_LTSS"/>
    <property type="match status" value="1"/>
</dbReference>
<dbReference type="Pfam" id="PF14368">
    <property type="entry name" value="LTP_2"/>
    <property type="match status" value="1"/>
</dbReference>
<evidence type="ECO:0000313" key="12">
    <source>
        <dbReference type="EMBL" id="CAD1846029.1"/>
    </source>
</evidence>
<proteinExistence type="inferred from homology"/>
<evidence type="ECO:0000256" key="9">
    <source>
        <dbReference type="SAM" id="Phobius"/>
    </source>
</evidence>
<feature type="domain" description="Bifunctional inhibitor/plant lipid transfer protein/seed storage helical" evidence="11">
    <location>
        <begin position="42"/>
        <end position="119"/>
    </location>
</feature>
<dbReference type="InterPro" id="IPR036312">
    <property type="entry name" value="Bifun_inhib/LTP/seed_sf"/>
</dbReference>
<dbReference type="EMBL" id="CAJEUB010000010">
    <property type="protein sequence ID" value="CAD1846029.1"/>
    <property type="molecule type" value="Genomic_DNA"/>
</dbReference>
<feature type="transmembrane region" description="Helical" evidence="9">
    <location>
        <begin position="174"/>
        <end position="194"/>
    </location>
</feature>
<dbReference type="GO" id="GO:0008289">
    <property type="term" value="F:lipid binding"/>
    <property type="evidence" value="ECO:0007669"/>
    <property type="project" value="InterPro"/>
</dbReference>
<comment type="subcellular location">
    <subcellularLocation>
        <location evidence="1">Cell membrane</location>
        <topology evidence="1">Lipid-anchor</topology>
        <topology evidence="1">GPI-anchor</topology>
    </subcellularLocation>
</comment>
<dbReference type="AlphaFoldDB" id="A0A6V7QS72"/>
<comment type="similarity">
    <text evidence="2">Belongs to the plant LTP family.</text>
</comment>
<accession>A0A6V7QS72</accession>
<dbReference type="Gene3D" id="1.10.110.10">
    <property type="entry name" value="Plant lipid-transfer and hydrophobic proteins"/>
    <property type="match status" value="1"/>
</dbReference>
<evidence type="ECO:0000256" key="8">
    <source>
        <dbReference type="SAM" id="MobiDB-lite"/>
    </source>
</evidence>
<evidence type="ECO:0000256" key="6">
    <source>
        <dbReference type="ARBA" id="ARBA00023180"/>
    </source>
</evidence>
<feature type="chain" id="PRO_5027861419" description="Bifunctional inhibitor/plant lipid transfer protein/seed storage helical domain-containing protein" evidence="10">
    <location>
        <begin position="27"/>
        <end position="199"/>
    </location>
</feature>
<dbReference type="GO" id="GO:0006869">
    <property type="term" value="P:lipid transport"/>
    <property type="evidence" value="ECO:0007669"/>
    <property type="project" value="InterPro"/>
</dbReference>